<dbReference type="Gene3D" id="2.30.42.10">
    <property type="match status" value="1"/>
</dbReference>
<evidence type="ECO:0000313" key="1">
    <source>
        <dbReference type="EMBL" id="OLP87240.1"/>
    </source>
</evidence>
<dbReference type="EMBL" id="LSRX01000871">
    <property type="protein sequence ID" value="OLP87240.1"/>
    <property type="molecule type" value="Genomic_DNA"/>
</dbReference>
<keyword evidence="2" id="KW-1185">Reference proteome</keyword>
<dbReference type="InterPro" id="IPR036034">
    <property type="entry name" value="PDZ_sf"/>
</dbReference>
<dbReference type="InterPro" id="IPR001478">
    <property type="entry name" value="PDZ"/>
</dbReference>
<dbReference type="Pfam" id="PF17820">
    <property type="entry name" value="PDZ_6"/>
    <property type="match status" value="1"/>
</dbReference>
<accession>A0A1Q9CWD8</accession>
<sequence length="550" mass="58844">MIRISLPLRLACAVPAPSTGCGDCGDSRRGQASRTSKAAPHKVCGLVVLFSYWARPSRRRLYSRRSLVKCGTRTGGKGDVTAWVAPTVQAKGAPGGNLALGAIQHLEDGSVLLHGQVYDEARNGWSPVLLKRIGLTDTWQSKELTLELPFGKIAKLAHRESGSLEQELPSWPANLRGCLESWPLKGPGSVILDPHFFVQRAAALALLGPGPVLFPNGAAAMALPSLSCIHAFEEEINGRSLRSLLCPSAETLEEFLSEMPASLSSAHFDVAAALGPEKMAGFAIVLQEKPLGLECESLSWTCGAVLRRVEPGTEAEKAGCRVGDLIVKIGDSEVLQTPFDDIQDLLAGPHPITLTLSRPKLSDKIYLREVPAADDALSSLSSTQLSLQDLVPRLSQHFGTNYLYFSEKIPMLFAGDGGTASHLHIDRKPLMQFCHVLHGTKVFCVSPPAEAATPGPVVPWEANLAQEAVLSTDMELPAAAGEWLQREDVTLTVVRPGDVFLFLGHSLHAGCNGASEACVAVFHGAQPIAYMAQGAFGPAYQVLARQILSR</sequence>
<protein>
    <submittedName>
        <fullName evidence="1">Uncharacterized protein</fullName>
    </submittedName>
</protein>
<dbReference type="OMA" id="WEANLAQ"/>
<dbReference type="InterPro" id="IPR041489">
    <property type="entry name" value="PDZ_6"/>
</dbReference>
<dbReference type="AlphaFoldDB" id="A0A1Q9CWD8"/>
<dbReference type="OrthoDB" id="414735at2759"/>
<organism evidence="1 2">
    <name type="scientific">Symbiodinium microadriaticum</name>
    <name type="common">Dinoflagellate</name>
    <name type="synonym">Zooxanthella microadriatica</name>
    <dbReference type="NCBI Taxonomy" id="2951"/>
    <lineage>
        <taxon>Eukaryota</taxon>
        <taxon>Sar</taxon>
        <taxon>Alveolata</taxon>
        <taxon>Dinophyceae</taxon>
        <taxon>Suessiales</taxon>
        <taxon>Symbiodiniaceae</taxon>
        <taxon>Symbiodinium</taxon>
    </lineage>
</organism>
<dbReference type="SUPFAM" id="SSF51197">
    <property type="entry name" value="Clavaminate synthase-like"/>
    <property type="match status" value="1"/>
</dbReference>
<reference evidence="1 2" key="1">
    <citation type="submission" date="2016-02" db="EMBL/GenBank/DDBJ databases">
        <title>Genome analysis of coral dinoflagellate symbionts highlights evolutionary adaptations to a symbiotic lifestyle.</title>
        <authorList>
            <person name="Aranda M."/>
            <person name="Li Y."/>
            <person name="Liew Y.J."/>
            <person name="Baumgarten S."/>
            <person name="Simakov O."/>
            <person name="Wilson M."/>
            <person name="Piel J."/>
            <person name="Ashoor H."/>
            <person name="Bougouffa S."/>
            <person name="Bajic V.B."/>
            <person name="Ryu T."/>
            <person name="Ravasi T."/>
            <person name="Bayer T."/>
            <person name="Micklem G."/>
            <person name="Kim H."/>
            <person name="Bhak J."/>
            <person name="Lajeunesse T.C."/>
            <person name="Voolstra C.R."/>
        </authorList>
    </citation>
    <scope>NUCLEOTIDE SEQUENCE [LARGE SCALE GENOMIC DNA]</scope>
    <source>
        <strain evidence="1 2">CCMP2467</strain>
    </source>
</reference>
<dbReference type="Gene3D" id="2.60.120.650">
    <property type="entry name" value="Cupin"/>
    <property type="match status" value="1"/>
</dbReference>
<name>A0A1Q9CWD8_SYMMI</name>
<dbReference type="SUPFAM" id="SSF50156">
    <property type="entry name" value="PDZ domain-like"/>
    <property type="match status" value="1"/>
</dbReference>
<comment type="caution">
    <text evidence="1">The sequence shown here is derived from an EMBL/GenBank/DDBJ whole genome shotgun (WGS) entry which is preliminary data.</text>
</comment>
<dbReference type="SMART" id="SM00228">
    <property type="entry name" value="PDZ"/>
    <property type="match status" value="1"/>
</dbReference>
<evidence type="ECO:0000313" key="2">
    <source>
        <dbReference type="Proteomes" id="UP000186817"/>
    </source>
</evidence>
<gene>
    <name evidence="1" type="ORF">AK812_SmicGene31547</name>
</gene>
<dbReference type="Proteomes" id="UP000186817">
    <property type="component" value="Unassembled WGS sequence"/>
</dbReference>
<proteinExistence type="predicted"/>